<dbReference type="GO" id="GO:0009424">
    <property type="term" value="C:bacterial-type flagellum hook"/>
    <property type="evidence" value="ECO:0007669"/>
    <property type="project" value="InterPro"/>
</dbReference>
<evidence type="ECO:0000256" key="1">
    <source>
        <dbReference type="ARBA" id="ARBA00004365"/>
    </source>
</evidence>
<protein>
    <submittedName>
        <fullName evidence="6">Flagellar hook-associated protein 3 FlgL</fullName>
    </submittedName>
</protein>
<evidence type="ECO:0000259" key="5">
    <source>
        <dbReference type="Pfam" id="PF00700"/>
    </source>
</evidence>
<dbReference type="InterPro" id="IPR013384">
    <property type="entry name" value="Flagell_FlgL"/>
</dbReference>
<dbReference type="InterPro" id="IPR001492">
    <property type="entry name" value="Flagellin"/>
</dbReference>
<accession>A0A0A7RHV2</accession>
<evidence type="ECO:0000313" key="6">
    <source>
        <dbReference type="EMBL" id="AJA34174.1"/>
    </source>
</evidence>
<evidence type="ECO:0000256" key="2">
    <source>
        <dbReference type="ARBA" id="ARBA00005709"/>
    </source>
</evidence>
<name>A0A0A7RHV2_9LACO</name>
<keyword evidence="3" id="KW-0975">Bacterial flagellum</keyword>
<evidence type="ECO:0000259" key="4">
    <source>
        <dbReference type="Pfam" id="PF00669"/>
    </source>
</evidence>
<dbReference type="InterPro" id="IPR046358">
    <property type="entry name" value="Flagellin_C"/>
</dbReference>
<dbReference type="NCBIfam" id="TIGR02550">
    <property type="entry name" value="flagell_flgL"/>
    <property type="match status" value="1"/>
</dbReference>
<dbReference type="InterPro" id="IPR001029">
    <property type="entry name" value="Flagellin_N"/>
</dbReference>
<gene>
    <name evidence="6" type="primary">flgL</name>
</gene>
<organism evidence="6">
    <name type="scientific">Liquorilactobacillus oeni</name>
    <dbReference type="NCBI Taxonomy" id="303241"/>
    <lineage>
        <taxon>Bacteria</taxon>
        <taxon>Bacillati</taxon>
        <taxon>Bacillota</taxon>
        <taxon>Bacilli</taxon>
        <taxon>Lactobacillales</taxon>
        <taxon>Lactobacillaceae</taxon>
        <taxon>Liquorilactobacillus</taxon>
    </lineage>
</organism>
<proteinExistence type="inferred from homology"/>
<comment type="subcellular location">
    <subcellularLocation>
        <location evidence="1">Bacterial flagellum</location>
    </subcellularLocation>
</comment>
<dbReference type="GO" id="GO:0005198">
    <property type="term" value="F:structural molecule activity"/>
    <property type="evidence" value="ECO:0007669"/>
    <property type="project" value="InterPro"/>
</dbReference>
<dbReference type="AlphaFoldDB" id="A0A0A7RHV2"/>
<dbReference type="SUPFAM" id="SSF64518">
    <property type="entry name" value="Phase 1 flagellin"/>
    <property type="match status" value="1"/>
</dbReference>
<sequence>MRISSNMTYSDFLQNLTANSSKVQKSMDQLSSFKEVSKSSDNPLLASKIMNLNTSIAQNSMYSNTISDSVSWSRVQDSALSNVSDSLSRIRTLIQSSANASSGTDEVQANKDEIQQSILEMVDTLNTNFDGRYVFGGENTTTVPFEVEKGTNGDITGIKYNGTAQDLPREISNGVSVNLVANGQQLLNETGTSTQPQNLGTYFNSLISALNNDDKTALSGDLLQGIDNYNDNFVAVRSQVGALENRLTAAQSRNDTEKANLTEELSNKQDVDVAQKYMEYQNQMTAYQATLAMGTKIMQTTVLNYMN</sequence>
<keyword evidence="6" id="KW-0282">Flagellum</keyword>
<dbReference type="GO" id="GO:0071973">
    <property type="term" value="P:bacterial-type flagellum-dependent cell motility"/>
    <property type="evidence" value="ECO:0007669"/>
    <property type="project" value="InterPro"/>
</dbReference>
<keyword evidence="6" id="KW-0969">Cilium</keyword>
<dbReference type="Gene3D" id="1.20.1330.10">
    <property type="entry name" value="f41 fragment of flagellin, N-terminal domain"/>
    <property type="match status" value="1"/>
</dbReference>
<reference evidence="6" key="1">
    <citation type="journal article" date="2014" name="Appl. Environ. Microbiol.">
        <title>Detection and genomic characterization of motility in Lactobacillus curvatus: confirmation of motility in a species outside the Lactobacillus salivarius clade.</title>
        <authorList>
            <person name="Cousin F.J."/>
            <person name="Lynch S.M."/>
            <person name="Harris H.M."/>
            <person name="McCann A."/>
            <person name="Lynch D.B."/>
            <person name="Neville B.A."/>
            <person name="Irisawa T."/>
            <person name="Okada S."/>
            <person name="Endo A."/>
            <person name="O'Toole P.W."/>
        </authorList>
    </citation>
    <scope>NUCLEOTIDE SEQUENCE</scope>
    <source>
        <strain evidence="6">DSM 19972</strain>
    </source>
</reference>
<feature type="domain" description="Flagellin N-terminal" evidence="4">
    <location>
        <begin position="3"/>
        <end position="140"/>
    </location>
</feature>
<feature type="domain" description="Flagellin C-terminal" evidence="5">
    <location>
        <begin position="223"/>
        <end position="306"/>
    </location>
</feature>
<comment type="similarity">
    <text evidence="2">Belongs to the bacterial flagellin family.</text>
</comment>
<dbReference type="PANTHER" id="PTHR42792:SF1">
    <property type="entry name" value="FLAGELLAR HOOK-ASSOCIATED PROTEIN 3"/>
    <property type="match status" value="1"/>
</dbReference>
<keyword evidence="6" id="KW-0966">Cell projection</keyword>
<dbReference type="EMBL" id="KM886868">
    <property type="protein sequence ID" value="AJA34174.1"/>
    <property type="molecule type" value="Genomic_DNA"/>
</dbReference>
<evidence type="ECO:0000256" key="3">
    <source>
        <dbReference type="ARBA" id="ARBA00023143"/>
    </source>
</evidence>
<dbReference type="Pfam" id="PF00700">
    <property type="entry name" value="Flagellin_C"/>
    <property type="match status" value="1"/>
</dbReference>
<dbReference type="PANTHER" id="PTHR42792">
    <property type="entry name" value="FLAGELLIN"/>
    <property type="match status" value="1"/>
</dbReference>
<dbReference type="Pfam" id="PF00669">
    <property type="entry name" value="Flagellin_N"/>
    <property type="match status" value="1"/>
</dbReference>